<reference evidence="2 3" key="1">
    <citation type="submission" date="2017-06" db="EMBL/GenBank/DDBJ databases">
        <title>Sequencing and comparative analysis of myxobacterial genomes.</title>
        <authorList>
            <person name="Rupp O."/>
            <person name="Goesmann A."/>
            <person name="Sogaard-Andersen L."/>
        </authorList>
    </citation>
    <scope>NUCLEOTIDE SEQUENCE [LARGE SCALE GENOMIC DNA]</scope>
    <source>
        <strain evidence="2 3">DSM 14697</strain>
    </source>
</reference>
<accession>A0A250K4L4</accession>
<dbReference type="Pfam" id="PF09543">
    <property type="entry name" value="DUF2379"/>
    <property type="match status" value="1"/>
</dbReference>
<evidence type="ECO:0000313" key="3">
    <source>
        <dbReference type="Proteomes" id="UP000217343"/>
    </source>
</evidence>
<organism evidence="2 3">
    <name type="scientific">Corallococcus macrosporus DSM 14697</name>
    <dbReference type="NCBI Taxonomy" id="1189310"/>
    <lineage>
        <taxon>Bacteria</taxon>
        <taxon>Pseudomonadati</taxon>
        <taxon>Myxococcota</taxon>
        <taxon>Myxococcia</taxon>
        <taxon>Myxococcales</taxon>
        <taxon>Cystobacterineae</taxon>
        <taxon>Myxococcaceae</taxon>
        <taxon>Corallococcus</taxon>
    </lineage>
</organism>
<keyword evidence="3" id="KW-1185">Reference proteome</keyword>
<sequence length="124" mass="14138">MTERPQWNSLRALSHRVLRNGEPLVLTEEVRSLLLKTAQEVAIRDADAALATDEGVLALMHEATRRITEGSNRLTDALHVMWQHQRVGDYDSARKLMRDVLAVEVVPYYRELAQGQLEDMDDEA</sequence>
<dbReference type="Proteomes" id="UP000217343">
    <property type="component" value="Chromosome"/>
</dbReference>
<protein>
    <recommendedName>
        <fullName evidence="1">DUSAM domain-containing protein</fullName>
    </recommendedName>
</protein>
<dbReference type="OrthoDB" id="5502188at2"/>
<dbReference type="RefSeq" id="WP_095961017.1">
    <property type="nucleotide sequence ID" value="NZ_CP022203.1"/>
</dbReference>
<evidence type="ECO:0000259" key="1">
    <source>
        <dbReference type="Pfam" id="PF09543"/>
    </source>
</evidence>
<name>A0A250K4L4_9BACT</name>
<dbReference type="AlphaFoldDB" id="A0A250K4L4"/>
<dbReference type="NCBIfam" id="TIGR02267">
    <property type="entry name" value="DUSAM domain"/>
    <property type="match status" value="1"/>
</dbReference>
<evidence type="ECO:0000313" key="2">
    <source>
        <dbReference type="EMBL" id="ATB50985.1"/>
    </source>
</evidence>
<gene>
    <name evidence="2" type="ORF">MYMAC_006642</name>
</gene>
<dbReference type="EMBL" id="CP022203">
    <property type="protein sequence ID" value="ATB50985.1"/>
    <property type="molecule type" value="Genomic_DNA"/>
</dbReference>
<proteinExistence type="predicted"/>
<dbReference type="InterPro" id="IPR011753">
    <property type="entry name" value="DUSAM_dom"/>
</dbReference>
<feature type="domain" description="DUSAM" evidence="1">
    <location>
        <begin position="5"/>
        <end position="120"/>
    </location>
</feature>
<dbReference type="KEGG" id="mmas:MYMAC_006642"/>